<keyword evidence="6" id="KW-1185">Reference proteome</keyword>
<dbReference type="AlphaFoldDB" id="A0A397IXM8"/>
<evidence type="ECO:0000313" key="5">
    <source>
        <dbReference type="EMBL" id="RHZ79372.1"/>
    </source>
</evidence>
<reference evidence="5 6" key="1">
    <citation type="submission" date="2018-08" db="EMBL/GenBank/DDBJ databases">
        <title>Genome and evolution of the arbuscular mycorrhizal fungus Diversispora epigaea (formerly Glomus versiforme) and its bacterial endosymbionts.</title>
        <authorList>
            <person name="Sun X."/>
            <person name="Fei Z."/>
            <person name="Harrison M."/>
        </authorList>
    </citation>
    <scope>NUCLEOTIDE SEQUENCE [LARGE SCALE GENOMIC DNA]</scope>
    <source>
        <strain evidence="5 6">IT104</strain>
    </source>
</reference>
<dbReference type="GO" id="GO:0000323">
    <property type="term" value="C:lytic vacuole"/>
    <property type="evidence" value="ECO:0007669"/>
    <property type="project" value="TreeGrafter"/>
</dbReference>
<dbReference type="PANTHER" id="PTHR15157">
    <property type="entry name" value="UV RADIATION RESISTANCE-ASSOCIATED GENE PROTEIN"/>
    <property type="match status" value="1"/>
</dbReference>
<organism evidence="5 6">
    <name type="scientific">Diversispora epigaea</name>
    <dbReference type="NCBI Taxonomy" id="1348612"/>
    <lineage>
        <taxon>Eukaryota</taxon>
        <taxon>Fungi</taxon>
        <taxon>Fungi incertae sedis</taxon>
        <taxon>Mucoromycota</taxon>
        <taxon>Glomeromycotina</taxon>
        <taxon>Glomeromycetes</taxon>
        <taxon>Diversisporales</taxon>
        <taxon>Diversisporaceae</taxon>
        <taxon>Diversispora</taxon>
    </lineage>
</organism>
<dbReference type="OrthoDB" id="16772at2759"/>
<feature type="coiled-coil region" evidence="4">
    <location>
        <begin position="16"/>
        <end position="96"/>
    </location>
</feature>
<proteinExistence type="inferred from homology"/>
<dbReference type="PANTHER" id="PTHR15157:SF13">
    <property type="entry name" value="AUTOPHAGY-RELATED PROTEIN 14"/>
    <property type="match status" value="1"/>
</dbReference>
<protein>
    <recommendedName>
        <fullName evidence="2">Autophagy-related protein 14</fullName>
    </recommendedName>
</protein>
<comment type="similarity">
    <text evidence="1">Belongs to the ATG14 family.</text>
</comment>
<dbReference type="InterPro" id="IPR018791">
    <property type="entry name" value="UV_resistance/autophagy_Atg14"/>
</dbReference>
<dbReference type="STRING" id="1348612.A0A397IXM8"/>
<dbReference type="Proteomes" id="UP000266861">
    <property type="component" value="Unassembled WGS sequence"/>
</dbReference>
<dbReference type="Pfam" id="PF10186">
    <property type="entry name" value="ATG14"/>
    <property type="match status" value="1"/>
</dbReference>
<dbReference type="EMBL" id="PQFF01000140">
    <property type="protein sequence ID" value="RHZ79372.1"/>
    <property type="molecule type" value="Genomic_DNA"/>
</dbReference>
<evidence type="ECO:0000313" key="6">
    <source>
        <dbReference type="Proteomes" id="UP000266861"/>
    </source>
</evidence>
<evidence type="ECO:0000256" key="4">
    <source>
        <dbReference type="SAM" id="Coils"/>
    </source>
</evidence>
<dbReference type="GO" id="GO:0035493">
    <property type="term" value="P:SNARE complex assembly"/>
    <property type="evidence" value="ECO:0007669"/>
    <property type="project" value="TreeGrafter"/>
</dbReference>
<dbReference type="GO" id="GO:0005768">
    <property type="term" value="C:endosome"/>
    <property type="evidence" value="ECO:0007669"/>
    <property type="project" value="TreeGrafter"/>
</dbReference>
<evidence type="ECO:0000256" key="1">
    <source>
        <dbReference type="ARBA" id="ARBA00009574"/>
    </source>
</evidence>
<dbReference type="GO" id="GO:0000149">
    <property type="term" value="F:SNARE binding"/>
    <property type="evidence" value="ECO:0007669"/>
    <property type="project" value="TreeGrafter"/>
</dbReference>
<evidence type="ECO:0000256" key="3">
    <source>
        <dbReference type="ARBA" id="ARBA00023054"/>
    </source>
</evidence>
<sequence length="382" mass="44187">MECQICHNYQYQFCCANCLRERLRVYNNELKQITQVKQRKVEKSDKFLTGPLRKYQMCLAEKQNKDQKLNKLEIEISKKKEEIARDRQEIDILRRNLQTRRQILQESFTYFKKFKSDQKPLIIRDTENTKEKWRTVHQVLTHSRKVLIGELLSLFDLKKVPDPLSSSPTNNDDDCEYMIAGMTLPKKPDYFICPDEKIKIDEINAAVGHVIHMVGLIAHYLGVKLPFILISKGSKSYAKDSMPGISIGKKPLSLDNHNSEVFIVGMAMLNYNIAYLCHTQGVDIPFHKVPNTLQNLYYCCRAPNLGRSGHLTALNRIFDRSFGLDFEQLLRLMFAQSGNDTKDGILRNNITGATIPDYFEEDFEDDNGNDSENWVICDSLDS</sequence>
<name>A0A397IXM8_9GLOM</name>
<gene>
    <name evidence="5" type="ORF">Glove_149g35</name>
</gene>
<keyword evidence="3 4" id="KW-0175">Coiled coil</keyword>
<evidence type="ECO:0000256" key="2">
    <source>
        <dbReference type="ARBA" id="ARBA00013807"/>
    </source>
</evidence>
<dbReference type="GO" id="GO:0032991">
    <property type="term" value="C:protein-containing complex"/>
    <property type="evidence" value="ECO:0007669"/>
    <property type="project" value="UniProtKB-ARBA"/>
</dbReference>
<comment type="caution">
    <text evidence="5">The sequence shown here is derived from an EMBL/GenBank/DDBJ whole genome shotgun (WGS) entry which is preliminary data.</text>
</comment>
<accession>A0A397IXM8</accession>